<dbReference type="EMBL" id="PKPP01012744">
    <property type="protein sequence ID" value="PWA41924.1"/>
    <property type="molecule type" value="Genomic_DNA"/>
</dbReference>
<evidence type="ECO:0000259" key="2">
    <source>
        <dbReference type="Pfam" id="PF25018"/>
    </source>
</evidence>
<dbReference type="OrthoDB" id="431626at2759"/>
<keyword evidence="4" id="KW-1185">Reference proteome</keyword>
<dbReference type="Gene3D" id="1.25.10.10">
    <property type="entry name" value="Leucine-rich Repeat Variant"/>
    <property type="match status" value="1"/>
</dbReference>
<sequence>MIDQDQQWLISSLNATLDTNQQARSFAEASLNQASLQPVNGALRCLALLSADMDDKLVPRIIPVLFPCLHAIVSSPQIYDKMLRTKALSIVYSCTSMLGVMSGVYKTETSALMLPLVKVWMVEVSSILKSPVQSEDPDDWSIRMEAIKCLSQFVQNFPNLAESQFMEVLVPLWQTFVSSLGVYERSSIEGLEDAYEGRYDSDGSETSLEAFIIQLFEFLLVIVGSKKFVKAFGNSIQDLVYYSIAFMQTTEQQVHAWSLDANQYVADEDENTFSCRVSGSLLLEEVVISCGIDGVHAILNAAKQRFDESQQEKAKGSADWWRMREATLFALSSVSEQLLEIEGSGPSGVNLGNLLEQTFTEDMTAGVHEFPFLYARMFSSIAKFSSVVKHGVIDHLLYAAIQAIGMDVPAPVKVGACRALSQLLPDTNRGIPQPHILALFSSLTELLKQASDETMHLVLETLQAAVKAGHEAALSIEPIISPIILNMWALHVSDPFISIDALDVLEAIKNAPGCVHPLVLRVLPYVGPILSEPQQQPDGLVAGSLDLLTTLLKNAPTDVVKAIYEVCFDPVVRTVLQSDDHGEMQDLAKYPFTTIDRINPNPKENVVSVKASFRSEAVFIGDTQKEAIWDENDVVDGAIWFKHLSVDNEKEESVGLSLEIVERMKWEEEKVGWFGIGEKRIEKVKREEKYEGIGTWKKFGCYVLVERFVLKRMDGSLVLTYEFGHSHQIKTIFE</sequence>
<dbReference type="GO" id="GO:0006606">
    <property type="term" value="P:protein import into nucleus"/>
    <property type="evidence" value="ECO:0007669"/>
    <property type="project" value="TreeGrafter"/>
</dbReference>
<dbReference type="InterPro" id="IPR056840">
    <property type="entry name" value="HEAT_IPO9_central"/>
</dbReference>
<reference evidence="3 4" key="1">
    <citation type="journal article" date="2018" name="Mol. Plant">
        <title>The genome of Artemisia annua provides insight into the evolution of Asteraceae family and artemisinin biosynthesis.</title>
        <authorList>
            <person name="Shen Q."/>
            <person name="Zhang L."/>
            <person name="Liao Z."/>
            <person name="Wang S."/>
            <person name="Yan T."/>
            <person name="Shi P."/>
            <person name="Liu M."/>
            <person name="Fu X."/>
            <person name="Pan Q."/>
            <person name="Wang Y."/>
            <person name="Lv Z."/>
            <person name="Lu X."/>
            <person name="Zhang F."/>
            <person name="Jiang W."/>
            <person name="Ma Y."/>
            <person name="Chen M."/>
            <person name="Hao X."/>
            <person name="Li L."/>
            <person name="Tang Y."/>
            <person name="Lv G."/>
            <person name="Zhou Y."/>
            <person name="Sun X."/>
            <person name="Brodelius P.E."/>
            <person name="Rose J.K.C."/>
            <person name="Tang K."/>
        </authorList>
    </citation>
    <scope>NUCLEOTIDE SEQUENCE [LARGE SCALE GENOMIC DNA]</scope>
    <source>
        <strain evidence="4">cv. Huhao1</strain>
        <tissue evidence="3">Leaf</tissue>
    </source>
</reference>
<dbReference type="PANTHER" id="PTHR10997:SF9">
    <property type="entry name" value="IMPORTIN-9"/>
    <property type="match status" value="1"/>
</dbReference>
<dbReference type="Proteomes" id="UP000245207">
    <property type="component" value="Unassembled WGS sequence"/>
</dbReference>
<name>A0A2U1KYY9_ARTAN</name>
<dbReference type="Pfam" id="PF25018">
    <property type="entry name" value="HEAT_IPO9_c"/>
    <property type="match status" value="1"/>
</dbReference>
<dbReference type="GO" id="GO:0005829">
    <property type="term" value="C:cytosol"/>
    <property type="evidence" value="ECO:0007669"/>
    <property type="project" value="TreeGrafter"/>
</dbReference>
<feature type="domain" description="Importin-9 central HEAT repeats" evidence="2">
    <location>
        <begin position="235"/>
        <end position="475"/>
    </location>
</feature>
<dbReference type="InterPro" id="IPR016024">
    <property type="entry name" value="ARM-type_fold"/>
</dbReference>
<evidence type="ECO:0000256" key="1">
    <source>
        <dbReference type="ARBA" id="ARBA00022927"/>
    </source>
</evidence>
<comment type="caution">
    <text evidence="3">The sequence shown here is derived from an EMBL/GenBank/DDBJ whole genome shotgun (WGS) entry which is preliminary data.</text>
</comment>
<evidence type="ECO:0000313" key="4">
    <source>
        <dbReference type="Proteomes" id="UP000245207"/>
    </source>
</evidence>
<gene>
    <name evidence="3" type="ORF">CTI12_AA546640</name>
</gene>
<organism evidence="3 4">
    <name type="scientific">Artemisia annua</name>
    <name type="common">Sweet wormwood</name>
    <dbReference type="NCBI Taxonomy" id="35608"/>
    <lineage>
        <taxon>Eukaryota</taxon>
        <taxon>Viridiplantae</taxon>
        <taxon>Streptophyta</taxon>
        <taxon>Embryophyta</taxon>
        <taxon>Tracheophyta</taxon>
        <taxon>Spermatophyta</taxon>
        <taxon>Magnoliopsida</taxon>
        <taxon>eudicotyledons</taxon>
        <taxon>Gunneridae</taxon>
        <taxon>Pentapetalae</taxon>
        <taxon>asterids</taxon>
        <taxon>campanulids</taxon>
        <taxon>Asterales</taxon>
        <taxon>Asteraceae</taxon>
        <taxon>Asteroideae</taxon>
        <taxon>Anthemideae</taxon>
        <taxon>Artemisiinae</taxon>
        <taxon>Artemisia</taxon>
    </lineage>
</organism>
<dbReference type="SUPFAM" id="SSF48371">
    <property type="entry name" value="ARM repeat"/>
    <property type="match status" value="1"/>
</dbReference>
<evidence type="ECO:0000313" key="3">
    <source>
        <dbReference type="EMBL" id="PWA41924.1"/>
    </source>
</evidence>
<dbReference type="PANTHER" id="PTHR10997">
    <property type="entry name" value="IMPORTIN-7, 8, 11"/>
    <property type="match status" value="1"/>
</dbReference>
<dbReference type="InterPro" id="IPR011989">
    <property type="entry name" value="ARM-like"/>
</dbReference>
<dbReference type="AlphaFoldDB" id="A0A2U1KYY9"/>
<keyword evidence="1" id="KW-0813">Transport</keyword>
<accession>A0A2U1KYY9</accession>
<dbReference type="GO" id="GO:0005635">
    <property type="term" value="C:nuclear envelope"/>
    <property type="evidence" value="ECO:0007669"/>
    <property type="project" value="TreeGrafter"/>
</dbReference>
<protein>
    <submittedName>
        <fullName evidence="3">ARM repeat superfamily protein</fullName>
    </submittedName>
</protein>
<keyword evidence="1" id="KW-0653">Protein transport</keyword>
<dbReference type="STRING" id="35608.A0A2U1KYY9"/>
<proteinExistence type="predicted"/>